<dbReference type="AlphaFoldDB" id="A0A3L6GCU9"/>
<proteinExistence type="predicted"/>
<dbReference type="EMBL" id="NCVQ01000002">
    <property type="protein sequence ID" value="PWZ46220.1"/>
    <property type="molecule type" value="Genomic_DNA"/>
</dbReference>
<evidence type="ECO:0000313" key="1">
    <source>
        <dbReference type="EMBL" id="PWZ46220.1"/>
    </source>
</evidence>
<name>A0A3L6GCU9_MAIZE</name>
<sequence length="23" mass="2670">MQRGCFEPTTCFQVVRLIAISRN</sequence>
<evidence type="ECO:0000313" key="2">
    <source>
        <dbReference type="Proteomes" id="UP000251960"/>
    </source>
</evidence>
<protein>
    <submittedName>
        <fullName evidence="1">Uncharacterized protein</fullName>
    </submittedName>
</protein>
<organism evidence="1 2">
    <name type="scientific">Zea mays</name>
    <name type="common">Maize</name>
    <dbReference type="NCBI Taxonomy" id="4577"/>
    <lineage>
        <taxon>Eukaryota</taxon>
        <taxon>Viridiplantae</taxon>
        <taxon>Streptophyta</taxon>
        <taxon>Embryophyta</taxon>
        <taxon>Tracheophyta</taxon>
        <taxon>Spermatophyta</taxon>
        <taxon>Magnoliopsida</taxon>
        <taxon>Liliopsida</taxon>
        <taxon>Poales</taxon>
        <taxon>Poaceae</taxon>
        <taxon>PACMAD clade</taxon>
        <taxon>Panicoideae</taxon>
        <taxon>Andropogonodae</taxon>
        <taxon>Andropogoneae</taxon>
        <taxon>Tripsacinae</taxon>
        <taxon>Zea</taxon>
    </lineage>
</organism>
<gene>
    <name evidence="1" type="ORF">Zm00014a_023238</name>
</gene>
<reference evidence="1 2" key="1">
    <citation type="journal article" date="2018" name="Nat. Genet.">
        <title>Extensive intraspecific gene order and gene structural variations between Mo17 and other maize genomes.</title>
        <authorList>
            <person name="Sun S."/>
            <person name="Zhou Y."/>
            <person name="Chen J."/>
            <person name="Shi J."/>
            <person name="Zhao H."/>
            <person name="Zhao H."/>
            <person name="Song W."/>
            <person name="Zhang M."/>
            <person name="Cui Y."/>
            <person name="Dong X."/>
            <person name="Liu H."/>
            <person name="Ma X."/>
            <person name="Jiao Y."/>
            <person name="Wang B."/>
            <person name="Wei X."/>
            <person name="Stein J.C."/>
            <person name="Glaubitz J.C."/>
            <person name="Lu F."/>
            <person name="Yu G."/>
            <person name="Liang C."/>
            <person name="Fengler K."/>
            <person name="Li B."/>
            <person name="Rafalski A."/>
            <person name="Schnable P.S."/>
            <person name="Ware D.H."/>
            <person name="Buckler E.S."/>
            <person name="Lai J."/>
        </authorList>
    </citation>
    <scope>NUCLEOTIDE SEQUENCE [LARGE SCALE GENOMIC DNA]</scope>
    <source>
        <strain evidence="2">cv. Missouri 17</strain>
        <tissue evidence="1">Seedling</tissue>
    </source>
</reference>
<comment type="caution">
    <text evidence="1">The sequence shown here is derived from an EMBL/GenBank/DDBJ whole genome shotgun (WGS) entry which is preliminary data.</text>
</comment>
<accession>A0A3L6GCU9</accession>
<dbReference type="Proteomes" id="UP000251960">
    <property type="component" value="Chromosome 10"/>
</dbReference>